<dbReference type="RefSeq" id="WP_169230103.1">
    <property type="nucleotide sequence ID" value="NZ_JABBGF010000001.1"/>
</dbReference>
<sequence length="127" mass="14877">MSFFLFIFISVSSQQHVQTDSKEIFTNEFFSNKRVHYILKDYLKKDKITIFDKDSLITDKPLNYSNARITLAIDNKLSNADLFVQYYILNPDLAYVSLWGGISAISFTFAKKGGKWIFFDYSIRETR</sequence>
<dbReference type="EMBL" id="JABBGF010000001">
    <property type="protein sequence ID" value="NML56727.1"/>
    <property type="molecule type" value="Genomic_DNA"/>
</dbReference>
<protein>
    <submittedName>
        <fullName evidence="1">Uncharacterized protein</fullName>
    </submittedName>
</protein>
<evidence type="ECO:0000313" key="2">
    <source>
        <dbReference type="Proteomes" id="UP000552615"/>
    </source>
</evidence>
<keyword evidence="2" id="KW-1185">Reference proteome</keyword>
<dbReference type="Proteomes" id="UP000552615">
    <property type="component" value="Unassembled WGS sequence"/>
</dbReference>
<gene>
    <name evidence="1" type="ORF">HHL20_05165</name>
</gene>
<comment type="caution">
    <text evidence="1">The sequence shown here is derived from an EMBL/GenBank/DDBJ whole genome shotgun (WGS) entry which is preliminary data.</text>
</comment>
<proteinExistence type="predicted"/>
<organism evidence="1 2">
    <name type="scientific">Chryseobacterium cheonjiense</name>
    <dbReference type="NCBI Taxonomy" id="2728845"/>
    <lineage>
        <taxon>Bacteria</taxon>
        <taxon>Pseudomonadati</taxon>
        <taxon>Bacteroidota</taxon>
        <taxon>Flavobacteriia</taxon>
        <taxon>Flavobacteriales</taxon>
        <taxon>Weeksellaceae</taxon>
        <taxon>Chryseobacterium group</taxon>
        <taxon>Chryseobacterium</taxon>
    </lineage>
</organism>
<reference evidence="1 2" key="1">
    <citation type="submission" date="2020-04" db="EMBL/GenBank/DDBJ databases">
        <title>Chryseobacterium sp. RJ-7-14 sp. nov., isolated from Jeju soil.</title>
        <authorList>
            <person name="Dahal R.H."/>
            <person name="Chaudhary D.K."/>
        </authorList>
    </citation>
    <scope>NUCLEOTIDE SEQUENCE [LARGE SCALE GENOMIC DNA]</scope>
    <source>
        <strain evidence="1 2">RJ-7-14</strain>
    </source>
</reference>
<accession>A0A7Y0FI08</accession>
<evidence type="ECO:0000313" key="1">
    <source>
        <dbReference type="EMBL" id="NML56727.1"/>
    </source>
</evidence>
<dbReference type="AlphaFoldDB" id="A0A7Y0FI08"/>
<name>A0A7Y0FI08_9FLAO</name>